<dbReference type="EC" id="2.4.1.117" evidence="4"/>
<evidence type="ECO:0000256" key="12">
    <source>
        <dbReference type="ARBA" id="ARBA00045097"/>
    </source>
</evidence>
<comment type="pathway">
    <text evidence="2">Protein modification; protein glycosylation.</text>
</comment>
<comment type="catalytic activity">
    <reaction evidence="12">
        <text>a di-trans,poly-cis-dolichyl phosphate + UDP-alpha-D-glucose = a di-trans,poly-cis-dolichyl beta-D-glucosyl phosphate + UDP</text>
        <dbReference type="Rhea" id="RHEA:15401"/>
        <dbReference type="Rhea" id="RHEA-COMP:19498"/>
        <dbReference type="Rhea" id="RHEA-COMP:19502"/>
        <dbReference type="ChEBI" id="CHEBI:57525"/>
        <dbReference type="ChEBI" id="CHEBI:57683"/>
        <dbReference type="ChEBI" id="CHEBI:58223"/>
        <dbReference type="ChEBI" id="CHEBI:58885"/>
        <dbReference type="EC" id="2.4.1.117"/>
    </reaction>
    <physiologicalReaction direction="left-to-right" evidence="12">
        <dbReference type="Rhea" id="RHEA:15402"/>
    </physiologicalReaction>
</comment>
<evidence type="ECO:0000256" key="1">
    <source>
        <dbReference type="ARBA" id="ARBA00004389"/>
    </source>
</evidence>
<reference evidence="15" key="1">
    <citation type="submission" date="2021-01" db="EMBL/GenBank/DDBJ databases">
        <authorList>
            <person name="Corre E."/>
            <person name="Pelletier E."/>
            <person name="Niang G."/>
            <person name="Scheremetjew M."/>
            <person name="Finn R."/>
            <person name="Kale V."/>
            <person name="Holt S."/>
            <person name="Cochrane G."/>
            <person name="Meng A."/>
            <person name="Brown T."/>
            <person name="Cohen L."/>
        </authorList>
    </citation>
    <scope>NUCLEOTIDE SEQUENCE</scope>
    <source>
        <strain evidence="15">308</strain>
    </source>
</reference>
<accession>A0A7S1FSX7</accession>
<dbReference type="Gene3D" id="3.90.550.10">
    <property type="entry name" value="Spore Coat Polysaccharide Biosynthesis Protein SpsA, Chain A"/>
    <property type="match status" value="1"/>
</dbReference>
<dbReference type="EMBL" id="HBFR01016835">
    <property type="protein sequence ID" value="CAD8885096.1"/>
    <property type="molecule type" value="Transcribed_RNA"/>
</dbReference>
<evidence type="ECO:0000259" key="14">
    <source>
        <dbReference type="Pfam" id="PF00535"/>
    </source>
</evidence>
<dbReference type="CDD" id="cd04188">
    <property type="entry name" value="DPG_synthase"/>
    <property type="match status" value="1"/>
</dbReference>
<evidence type="ECO:0000256" key="4">
    <source>
        <dbReference type="ARBA" id="ARBA00012583"/>
    </source>
</evidence>
<evidence type="ECO:0000256" key="10">
    <source>
        <dbReference type="ARBA" id="ARBA00022989"/>
    </source>
</evidence>
<keyword evidence="10 13" id="KW-1133">Transmembrane helix</keyword>
<keyword evidence="11 13" id="KW-0472">Membrane</keyword>
<feature type="transmembrane region" description="Helical" evidence="13">
    <location>
        <begin position="6"/>
        <end position="24"/>
    </location>
</feature>
<evidence type="ECO:0000256" key="6">
    <source>
        <dbReference type="ARBA" id="ARBA00022679"/>
    </source>
</evidence>
<keyword evidence="8" id="KW-0256">Endoplasmic reticulum</keyword>
<proteinExistence type="inferred from homology"/>
<comment type="subcellular location">
    <subcellularLocation>
        <location evidence="1">Endoplasmic reticulum membrane</location>
        <topology evidence="1">Single-pass membrane protein</topology>
    </subcellularLocation>
</comment>
<dbReference type="GO" id="GO:0004581">
    <property type="term" value="F:dolichyl-phosphate beta-glucosyltransferase activity"/>
    <property type="evidence" value="ECO:0007669"/>
    <property type="project" value="UniProtKB-EC"/>
</dbReference>
<evidence type="ECO:0000256" key="13">
    <source>
        <dbReference type="SAM" id="Phobius"/>
    </source>
</evidence>
<evidence type="ECO:0000256" key="7">
    <source>
        <dbReference type="ARBA" id="ARBA00022692"/>
    </source>
</evidence>
<evidence type="ECO:0000256" key="9">
    <source>
        <dbReference type="ARBA" id="ARBA00022968"/>
    </source>
</evidence>
<evidence type="ECO:0000256" key="3">
    <source>
        <dbReference type="ARBA" id="ARBA00006739"/>
    </source>
</evidence>
<dbReference type="InterPro" id="IPR001173">
    <property type="entry name" value="Glyco_trans_2-like"/>
</dbReference>
<dbReference type="GO" id="GO:0005789">
    <property type="term" value="C:endoplasmic reticulum membrane"/>
    <property type="evidence" value="ECO:0007669"/>
    <property type="project" value="UniProtKB-SubCell"/>
</dbReference>
<evidence type="ECO:0000256" key="11">
    <source>
        <dbReference type="ARBA" id="ARBA00023136"/>
    </source>
</evidence>
<dbReference type="SUPFAM" id="SSF53448">
    <property type="entry name" value="Nucleotide-diphospho-sugar transferases"/>
    <property type="match status" value="1"/>
</dbReference>
<keyword evidence="7 13" id="KW-0812">Transmembrane</keyword>
<feature type="domain" description="Glycosyltransferase 2-like" evidence="14">
    <location>
        <begin position="64"/>
        <end position="233"/>
    </location>
</feature>
<evidence type="ECO:0000313" key="15">
    <source>
        <dbReference type="EMBL" id="CAD8885096.1"/>
    </source>
</evidence>
<dbReference type="PANTHER" id="PTHR10859:SF91">
    <property type="entry name" value="DOLICHYL-PHOSPHATE BETA-GLUCOSYLTRANSFERASE"/>
    <property type="match status" value="1"/>
</dbReference>
<keyword evidence="6" id="KW-0808">Transferase</keyword>
<gene>
    <name evidence="15" type="ORF">CHYS00102_LOCUS12293</name>
</gene>
<name>A0A7S1FSX7_9STRA</name>
<evidence type="ECO:0000256" key="8">
    <source>
        <dbReference type="ARBA" id="ARBA00022824"/>
    </source>
</evidence>
<keyword evidence="9" id="KW-0735">Signal-anchor</keyword>
<dbReference type="AlphaFoldDB" id="A0A7S1FSX7"/>
<dbReference type="Pfam" id="PF00535">
    <property type="entry name" value="Glycos_transf_2"/>
    <property type="match status" value="1"/>
</dbReference>
<dbReference type="PANTHER" id="PTHR10859">
    <property type="entry name" value="GLYCOSYL TRANSFERASE"/>
    <property type="match status" value="1"/>
</dbReference>
<dbReference type="GO" id="GO:0006487">
    <property type="term" value="P:protein N-linked glycosylation"/>
    <property type="evidence" value="ECO:0007669"/>
    <property type="project" value="TreeGrafter"/>
</dbReference>
<dbReference type="InterPro" id="IPR035518">
    <property type="entry name" value="DPG_synthase"/>
</dbReference>
<protein>
    <recommendedName>
        <fullName evidence="4">dolichyl-phosphate beta-glucosyltransferase</fullName>
        <ecNumber evidence="4">2.4.1.117</ecNumber>
    </recommendedName>
</protein>
<organism evidence="15">
    <name type="scientific">Corethron hystrix</name>
    <dbReference type="NCBI Taxonomy" id="216773"/>
    <lineage>
        <taxon>Eukaryota</taxon>
        <taxon>Sar</taxon>
        <taxon>Stramenopiles</taxon>
        <taxon>Ochrophyta</taxon>
        <taxon>Bacillariophyta</taxon>
        <taxon>Coscinodiscophyceae</taxon>
        <taxon>Corethrophycidae</taxon>
        <taxon>Corethrales</taxon>
        <taxon>Corethraceae</taxon>
        <taxon>Corethron</taxon>
    </lineage>
</organism>
<sequence>MLSHPWWYWLATTLLFPFLLHWIFRPVLFDAFHQSRSITSVTEDTDLPRYNDNSLPSHPPVVLSIVIPAYNEEDRLPIMLEETVSYLFVKDKGAAAIEVIQILTANNDYNHDTQPHPRYYAIEILVVDDGCSDGTAEAVRSFAIRSLPPPASHKNAATVFLSIRLLSVHPNGGKGGAVRHGMLHALSSISQQRHPAHHLLMADADGAADIHDLISLCRALSPSTSVVVGSRAHLVSSAVQSRSYVRNLLMRGFHLAVRMITSVQSVEDTQCGFKLFAAPAAETIFRSVHLNGWAFDVEVLTVCGRAGIGVLEVPVRWKEVRGSKLDSGGRWRLAVVSVGMLRDMLCVRFCYESGIWKVWKDLERKEHIMSNDKYIDDKKERKNPYQTNIWQPGR</sequence>
<evidence type="ECO:0000256" key="2">
    <source>
        <dbReference type="ARBA" id="ARBA00004922"/>
    </source>
</evidence>
<dbReference type="InterPro" id="IPR029044">
    <property type="entry name" value="Nucleotide-diphossugar_trans"/>
</dbReference>
<evidence type="ECO:0000256" key="5">
    <source>
        <dbReference type="ARBA" id="ARBA00022676"/>
    </source>
</evidence>
<comment type="similarity">
    <text evidence="3">Belongs to the glycosyltransferase 2 family.</text>
</comment>
<keyword evidence="5" id="KW-0328">Glycosyltransferase</keyword>